<keyword evidence="10 13" id="KW-0472">Membrane</keyword>
<keyword evidence="9 12" id="KW-0496">Mitochondrion</keyword>
<keyword evidence="7 13" id="KW-1133">Transmembrane helix</keyword>
<dbReference type="GO" id="GO:0031966">
    <property type="term" value="C:mitochondrial membrane"/>
    <property type="evidence" value="ECO:0007669"/>
    <property type="project" value="UniProtKB-SubCell"/>
</dbReference>
<comment type="similarity">
    <text evidence="2 12">Belongs to the ATPase protein 8 family.</text>
</comment>
<reference evidence="14" key="2">
    <citation type="submission" date="2015-06" db="EMBL/GenBank/DDBJ databases">
        <authorList>
            <person name="Hoefler B.C."/>
            <person name="Straight P.D."/>
        </authorList>
    </citation>
    <scope>NUCLEOTIDE SEQUENCE</scope>
</reference>
<accession>A0A0M4FAL8</accession>
<keyword evidence="11" id="KW-0066">ATP synthesis</keyword>
<evidence type="ECO:0000256" key="2">
    <source>
        <dbReference type="ARBA" id="ARBA00008892"/>
    </source>
</evidence>
<dbReference type="GO" id="GO:0015986">
    <property type="term" value="P:proton motive force-driven ATP synthesis"/>
    <property type="evidence" value="ECO:0007669"/>
    <property type="project" value="InterPro"/>
</dbReference>
<proteinExistence type="inferred from homology"/>
<keyword evidence="6 12" id="KW-0375">Hydrogen ion transport</keyword>
<evidence type="ECO:0000256" key="11">
    <source>
        <dbReference type="ARBA" id="ARBA00023310"/>
    </source>
</evidence>
<evidence type="ECO:0000313" key="14">
    <source>
        <dbReference type="EMBL" id="ALC75295.1"/>
    </source>
</evidence>
<gene>
    <name evidence="14" type="primary">ATP8</name>
</gene>
<keyword evidence="3 12" id="KW-0813">Transport</keyword>
<evidence type="ECO:0000256" key="13">
    <source>
        <dbReference type="SAM" id="Phobius"/>
    </source>
</evidence>
<evidence type="ECO:0000256" key="6">
    <source>
        <dbReference type="ARBA" id="ARBA00022781"/>
    </source>
</evidence>
<keyword evidence="4 12" id="KW-0138">CF(0)</keyword>
<feature type="transmembrane region" description="Helical" evidence="13">
    <location>
        <begin position="12"/>
        <end position="34"/>
    </location>
</feature>
<geneLocation type="mitochondrion" evidence="14"/>
<evidence type="ECO:0000256" key="3">
    <source>
        <dbReference type="ARBA" id="ARBA00022448"/>
    </source>
</evidence>
<evidence type="ECO:0000256" key="5">
    <source>
        <dbReference type="ARBA" id="ARBA00022692"/>
    </source>
</evidence>
<dbReference type="InterPro" id="IPR001421">
    <property type="entry name" value="ATP8_metazoa"/>
</dbReference>
<evidence type="ECO:0000256" key="9">
    <source>
        <dbReference type="ARBA" id="ARBA00023128"/>
    </source>
</evidence>
<protein>
    <recommendedName>
        <fullName evidence="12">ATP synthase complex subunit 8</fullName>
    </recommendedName>
</protein>
<reference evidence="14" key="1">
    <citation type="journal article" date="2015" name="Mitochondrial DNA">
        <title>The complete mitochondrial genome of Rhacophorus dennysi (Anura: Rhacophoridae) and phylogenetic analysis.</title>
        <authorList>
            <person name="Huang M."/>
            <person name="Lv T."/>
            <person name="Duan R."/>
            <person name="Zhang S."/>
            <person name="Li H."/>
        </authorList>
    </citation>
    <scope>NUCLEOTIDE SEQUENCE</scope>
</reference>
<name>A0A0M4FAL8_9NEOB</name>
<evidence type="ECO:0000256" key="4">
    <source>
        <dbReference type="ARBA" id="ARBA00022547"/>
    </source>
</evidence>
<evidence type="ECO:0000256" key="7">
    <source>
        <dbReference type="ARBA" id="ARBA00022989"/>
    </source>
</evidence>
<evidence type="ECO:0000256" key="1">
    <source>
        <dbReference type="ARBA" id="ARBA00004304"/>
    </source>
</evidence>
<dbReference type="GO" id="GO:0015078">
    <property type="term" value="F:proton transmembrane transporter activity"/>
    <property type="evidence" value="ECO:0007669"/>
    <property type="project" value="InterPro"/>
</dbReference>
<dbReference type="PANTHER" id="PTHR39937">
    <property type="entry name" value="ATP SYNTHASE PROTEIN 8"/>
    <property type="match status" value="1"/>
</dbReference>
<sequence>MPQLIPEPWFFIFLISWLILLLVSPSKIISYLNLNKPNSKLSKVSNNSWTWPWQ</sequence>
<dbReference type="PANTHER" id="PTHR39937:SF1">
    <property type="entry name" value="ATP SYNTHASE PROTEIN 8"/>
    <property type="match status" value="1"/>
</dbReference>
<evidence type="ECO:0000256" key="12">
    <source>
        <dbReference type="RuleBase" id="RU003661"/>
    </source>
</evidence>
<evidence type="ECO:0000256" key="10">
    <source>
        <dbReference type="ARBA" id="ARBA00023136"/>
    </source>
</evidence>
<organism evidence="14">
    <name type="scientific">Zhangixalus dennysi</name>
    <name type="common">Blanford's whipping frog</name>
    <dbReference type="NCBI Taxonomy" id="3136583"/>
    <lineage>
        <taxon>Eukaryota</taxon>
        <taxon>Metazoa</taxon>
        <taxon>Chordata</taxon>
        <taxon>Craniata</taxon>
        <taxon>Vertebrata</taxon>
        <taxon>Euteleostomi</taxon>
        <taxon>Amphibia</taxon>
        <taxon>Batrachia</taxon>
        <taxon>Anura</taxon>
        <taxon>Neobatrachia</taxon>
        <taxon>Ranoidea</taxon>
        <taxon>Rhacophoridae</taxon>
        <taxon>Rhacophorinae</taxon>
        <taxon>Zhangixalus</taxon>
    </lineage>
</organism>
<dbReference type="Pfam" id="PF00895">
    <property type="entry name" value="ATP-synt_8"/>
    <property type="match status" value="1"/>
</dbReference>
<dbReference type="AlphaFoldDB" id="A0A0M4FAL8"/>
<dbReference type="EMBL" id="KT191129">
    <property type="protein sequence ID" value="ALC75295.1"/>
    <property type="molecule type" value="Genomic_DNA"/>
</dbReference>
<keyword evidence="8 12" id="KW-0406">Ion transport</keyword>
<dbReference type="InterPro" id="IPR050635">
    <property type="entry name" value="ATPase_protein_8"/>
</dbReference>
<comment type="subcellular location">
    <subcellularLocation>
        <location evidence="1 12">Mitochondrion membrane</location>
        <topology evidence="1 12">Single-pass membrane protein</topology>
    </subcellularLocation>
</comment>
<dbReference type="GO" id="GO:0045259">
    <property type="term" value="C:proton-transporting ATP synthase complex"/>
    <property type="evidence" value="ECO:0007669"/>
    <property type="project" value="UniProtKB-KW"/>
</dbReference>
<evidence type="ECO:0000256" key="8">
    <source>
        <dbReference type="ARBA" id="ARBA00023065"/>
    </source>
</evidence>
<keyword evidence="5 12" id="KW-0812">Transmembrane</keyword>